<feature type="transmembrane region" description="Helical" evidence="2">
    <location>
        <begin position="241"/>
        <end position="270"/>
    </location>
</feature>
<evidence type="ECO:0000256" key="2">
    <source>
        <dbReference type="SAM" id="Phobius"/>
    </source>
</evidence>
<sequence length="470" mass="48471">MSTPDTSGTPDGATPEPTATPGPTPPATPGQGDASGWGTPTYGQPGYGPGPTPPQPRYGQYAPGHEPGQGPTPDQPAASPSPGAWGQPGSTPAPTQSAPGYGQPQHGQPGYGQPQHGQGAPGQYGQGQYGQQQYGQGQYGQQYGAPGYGPTPGFAGAPYAPPAAKPGIVPLRPLTLGEIFDGAFGAIRHNPRVMLGLSSLVVVVATVVGALLGWAFSGYVADLFFSVPSDAGFGGLENEFAIMYANIYGTGLVTSLANPIVSGLLTVSIGQSVIGRKATVREVWSQVGRRAWFLIGFSLLFSLGWVVAVVLAVLLVTAGFAVATWLGVTLLLVTVPGLIVLLAWLWIRTILVPPALALEGQPFWATVKRTWLLSRGSFWRLFGIVLLANLAMGFVAQILVSPFSLVGGILVAAGQGFAGNVLITLGVALGTIATALFLGSVVALLYIDVRMRREGLDVELAAAASEQPRA</sequence>
<keyword evidence="2" id="KW-1133">Transmembrane helix</keyword>
<name>A0ABX0BFC2_9MICO</name>
<feature type="compositionally biased region" description="Low complexity" evidence="1">
    <location>
        <begin position="29"/>
        <end position="44"/>
    </location>
</feature>
<feature type="region of interest" description="Disordered" evidence="1">
    <location>
        <begin position="1"/>
        <end position="147"/>
    </location>
</feature>
<dbReference type="Proteomes" id="UP000471672">
    <property type="component" value="Unassembled WGS sequence"/>
</dbReference>
<feature type="compositionally biased region" description="Pro residues" evidence="1">
    <location>
        <begin position="18"/>
        <end position="28"/>
    </location>
</feature>
<gene>
    <name evidence="3" type="ORF">GYH36_15550</name>
</gene>
<feature type="compositionally biased region" description="Low complexity" evidence="1">
    <location>
        <begin position="129"/>
        <end position="145"/>
    </location>
</feature>
<evidence type="ECO:0000313" key="3">
    <source>
        <dbReference type="EMBL" id="NDO90857.1"/>
    </source>
</evidence>
<evidence type="ECO:0000313" key="4">
    <source>
        <dbReference type="Proteomes" id="UP000471672"/>
    </source>
</evidence>
<organism evidence="3 4">
    <name type="scientific">Cellulosimicrobium composti</name>
    <dbReference type="NCBI Taxonomy" id="2672572"/>
    <lineage>
        <taxon>Bacteria</taxon>
        <taxon>Bacillati</taxon>
        <taxon>Actinomycetota</taxon>
        <taxon>Actinomycetes</taxon>
        <taxon>Micrococcales</taxon>
        <taxon>Promicromonosporaceae</taxon>
        <taxon>Cellulosimicrobium</taxon>
    </lineage>
</organism>
<feature type="compositionally biased region" description="Low complexity" evidence="1">
    <location>
        <begin position="8"/>
        <end position="17"/>
    </location>
</feature>
<reference evidence="3 4" key="1">
    <citation type="journal article" date="2021" name="Arch. Microbiol.">
        <title>Cellulosimicrobium fucosivorans sp. nov., isolated from San Elijo Lagoon, contains a fucose metabolic pathway linked to carotenoid production.</title>
        <authorList>
            <person name="Aviles F.A."/>
            <person name="Kyndt J.A."/>
        </authorList>
    </citation>
    <scope>NUCLEOTIDE SEQUENCE [LARGE SCALE GENOMIC DNA]</scope>
    <source>
        <strain evidence="3 4">SE3</strain>
    </source>
</reference>
<dbReference type="EMBL" id="JAAFAN010000062">
    <property type="protein sequence ID" value="NDO90857.1"/>
    <property type="molecule type" value="Genomic_DNA"/>
</dbReference>
<evidence type="ECO:0008006" key="5">
    <source>
        <dbReference type="Google" id="ProtNLM"/>
    </source>
</evidence>
<feature type="transmembrane region" description="Helical" evidence="2">
    <location>
        <begin position="197"/>
        <end position="221"/>
    </location>
</feature>
<keyword evidence="2" id="KW-0472">Membrane</keyword>
<feature type="transmembrane region" description="Helical" evidence="2">
    <location>
        <begin position="322"/>
        <end position="347"/>
    </location>
</feature>
<comment type="caution">
    <text evidence="3">The sequence shown here is derived from an EMBL/GenBank/DDBJ whole genome shotgun (WGS) entry which is preliminary data.</text>
</comment>
<keyword evidence="2" id="KW-0812">Transmembrane</keyword>
<evidence type="ECO:0000256" key="1">
    <source>
        <dbReference type="SAM" id="MobiDB-lite"/>
    </source>
</evidence>
<keyword evidence="4" id="KW-1185">Reference proteome</keyword>
<feature type="compositionally biased region" description="Low complexity" evidence="1">
    <location>
        <begin position="98"/>
        <end position="118"/>
    </location>
</feature>
<feature type="compositionally biased region" description="Gly residues" evidence="1">
    <location>
        <begin position="119"/>
        <end position="128"/>
    </location>
</feature>
<protein>
    <recommendedName>
        <fullName evidence="5">Glycerophosphoryl diester phosphodiesterase membrane domain-containing protein</fullName>
    </recommendedName>
</protein>
<proteinExistence type="predicted"/>
<accession>A0ABX0BFC2</accession>
<feature type="transmembrane region" description="Helical" evidence="2">
    <location>
        <begin position="378"/>
        <end position="400"/>
    </location>
</feature>
<feature type="compositionally biased region" description="Polar residues" evidence="1">
    <location>
        <begin position="88"/>
        <end position="97"/>
    </location>
</feature>
<dbReference type="RefSeq" id="WP_162290316.1">
    <property type="nucleotide sequence ID" value="NZ_JAAFAN010000062.1"/>
</dbReference>
<feature type="transmembrane region" description="Helical" evidence="2">
    <location>
        <begin position="420"/>
        <end position="447"/>
    </location>
</feature>
<feature type="transmembrane region" description="Helical" evidence="2">
    <location>
        <begin position="291"/>
        <end position="316"/>
    </location>
</feature>